<keyword evidence="9" id="KW-0406">Ion transport</keyword>
<dbReference type="OrthoDB" id="421226at2759"/>
<evidence type="ECO:0000256" key="10">
    <source>
        <dbReference type="ARBA" id="ARBA00023136"/>
    </source>
</evidence>
<evidence type="ECO:0000256" key="6">
    <source>
        <dbReference type="ARBA" id="ARBA00022882"/>
    </source>
</evidence>
<dbReference type="PANTHER" id="PTHR10217:SF435">
    <property type="entry name" value="POTASSIUM VOLTAGE-GATED CHANNEL PROTEIN EAG"/>
    <property type="match status" value="1"/>
</dbReference>
<reference evidence="15 17" key="1">
    <citation type="journal article" date="2012" name="Nature">
        <title>Algal genomes reveal evolutionary mosaicism and the fate of nucleomorphs.</title>
        <authorList>
            <consortium name="DOE Joint Genome Institute"/>
            <person name="Curtis B.A."/>
            <person name="Tanifuji G."/>
            <person name="Burki F."/>
            <person name="Gruber A."/>
            <person name="Irimia M."/>
            <person name="Maruyama S."/>
            <person name="Arias M.C."/>
            <person name="Ball S.G."/>
            <person name="Gile G.H."/>
            <person name="Hirakawa Y."/>
            <person name="Hopkins J.F."/>
            <person name="Kuo A."/>
            <person name="Rensing S.A."/>
            <person name="Schmutz J."/>
            <person name="Symeonidi A."/>
            <person name="Elias M."/>
            <person name="Eveleigh R.J."/>
            <person name="Herman E.K."/>
            <person name="Klute M.J."/>
            <person name="Nakayama T."/>
            <person name="Obornik M."/>
            <person name="Reyes-Prieto A."/>
            <person name="Armbrust E.V."/>
            <person name="Aves S.J."/>
            <person name="Beiko R.G."/>
            <person name="Coutinho P."/>
            <person name="Dacks J.B."/>
            <person name="Durnford D.G."/>
            <person name="Fast N.M."/>
            <person name="Green B.R."/>
            <person name="Grisdale C.J."/>
            <person name="Hempel F."/>
            <person name="Henrissat B."/>
            <person name="Hoppner M.P."/>
            <person name="Ishida K."/>
            <person name="Kim E."/>
            <person name="Koreny L."/>
            <person name="Kroth P.G."/>
            <person name="Liu Y."/>
            <person name="Malik S.B."/>
            <person name="Maier U.G."/>
            <person name="McRose D."/>
            <person name="Mock T."/>
            <person name="Neilson J.A."/>
            <person name="Onodera N.T."/>
            <person name="Poole A.M."/>
            <person name="Pritham E.J."/>
            <person name="Richards T.A."/>
            <person name="Rocap G."/>
            <person name="Roy S.W."/>
            <person name="Sarai C."/>
            <person name="Schaack S."/>
            <person name="Shirato S."/>
            <person name="Slamovits C.H."/>
            <person name="Spencer D.F."/>
            <person name="Suzuki S."/>
            <person name="Worden A.Z."/>
            <person name="Zauner S."/>
            <person name="Barry K."/>
            <person name="Bell C."/>
            <person name="Bharti A.K."/>
            <person name="Crow J.A."/>
            <person name="Grimwood J."/>
            <person name="Kramer R."/>
            <person name="Lindquist E."/>
            <person name="Lucas S."/>
            <person name="Salamov A."/>
            <person name="McFadden G.I."/>
            <person name="Lane C.E."/>
            <person name="Keeling P.J."/>
            <person name="Gray M.W."/>
            <person name="Grigoriev I.V."/>
            <person name="Archibald J.M."/>
        </authorList>
    </citation>
    <scope>NUCLEOTIDE SEQUENCE</scope>
    <source>
        <strain evidence="15 17">CCMP2712</strain>
    </source>
</reference>
<evidence type="ECO:0000256" key="4">
    <source>
        <dbReference type="ARBA" id="ARBA00022692"/>
    </source>
</evidence>
<evidence type="ECO:0000256" key="12">
    <source>
        <dbReference type="SAM" id="MobiDB-lite"/>
    </source>
</evidence>
<keyword evidence="4 13" id="KW-0812">Transmembrane</keyword>
<dbReference type="eggNOG" id="KOG0498">
    <property type="taxonomic scope" value="Eukaryota"/>
</dbReference>
<dbReference type="PaxDb" id="55529-EKX51118"/>
<dbReference type="Gene3D" id="2.60.120.10">
    <property type="entry name" value="Jelly Rolls"/>
    <property type="match status" value="1"/>
</dbReference>
<feature type="transmembrane region" description="Helical" evidence="13">
    <location>
        <begin position="54"/>
        <end position="72"/>
    </location>
</feature>
<dbReference type="HOGENOM" id="CLU_402525_0_0_1"/>
<dbReference type="InterPro" id="IPR000595">
    <property type="entry name" value="cNMP-bd_dom"/>
</dbReference>
<dbReference type="KEGG" id="gtt:GUITHDRAFT_103037"/>
<dbReference type="InterPro" id="IPR014710">
    <property type="entry name" value="RmlC-like_jellyroll"/>
</dbReference>
<protein>
    <recommendedName>
        <fullName evidence="14">Cyclic nucleotide-binding domain-containing protein</fullName>
    </recommendedName>
</protein>
<dbReference type="InterPro" id="IPR018490">
    <property type="entry name" value="cNMP-bd_dom_sf"/>
</dbReference>
<dbReference type="RefSeq" id="XP_005838098.1">
    <property type="nucleotide sequence ID" value="XM_005838041.1"/>
</dbReference>
<name>L1JSQ4_GUITC</name>
<dbReference type="PANTHER" id="PTHR10217">
    <property type="entry name" value="VOLTAGE AND LIGAND GATED POTASSIUM CHANNEL"/>
    <property type="match status" value="1"/>
</dbReference>
<evidence type="ECO:0000313" key="15">
    <source>
        <dbReference type="EMBL" id="EKX51118.1"/>
    </source>
</evidence>
<evidence type="ECO:0000256" key="8">
    <source>
        <dbReference type="ARBA" id="ARBA00022989"/>
    </source>
</evidence>
<dbReference type="PROSITE" id="PS50042">
    <property type="entry name" value="CNMP_BINDING_3"/>
    <property type="match status" value="1"/>
</dbReference>
<feature type="domain" description="Cyclic nucleotide-binding" evidence="14">
    <location>
        <begin position="448"/>
        <end position="549"/>
    </location>
</feature>
<gene>
    <name evidence="15" type="ORF">GUITHDRAFT_103037</name>
</gene>
<keyword evidence="5" id="KW-0631">Potassium channel</keyword>
<evidence type="ECO:0000256" key="7">
    <source>
        <dbReference type="ARBA" id="ARBA00022958"/>
    </source>
</evidence>
<dbReference type="InterPro" id="IPR005821">
    <property type="entry name" value="Ion_trans_dom"/>
</dbReference>
<dbReference type="GO" id="GO:0005886">
    <property type="term" value="C:plasma membrane"/>
    <property type="evidence" value="ECO:0007669"/>
    <property type="project" value="TreeGrafter"/>
</dbReference>
<feature type="transmembrane region" description="Helical" evidence="13">
    <location>
        <begin position="343"/>
        <end position="364"/>
    </location>
</feature>
<dbReference type="GO" id="GO:0005249">
    <property type="term" value="F:voltage-gated potassium channel activity"/>
    <property type="evidence" value="ECO:0007669"/>
    <property type="project" value="InterPro"/>
</dbReference>
<keyword evidence="6" id="KW-0851">Voltage-gated channel</keyword>
<dbReference type="InterPro" id="IPR003938">
    <property type="entry name" value="K_chnl_volt-dep_EAG/ELK/ERG"/>
</dbReference>
<dbReference type="Pfam" id="PF00520">
    <property type="entry name" value="Ion_trans"/>
    <property type="match status" value="1"/>
</dbReference>
<keyword evidence="3" id="KW-0633">Potassium transport</keyword>
<dbReference type="AlphaFoldDB" id="L1JSQ4"/>
<evidence type="ECO:0000313" key="17">
    <source>
        <dbReference type="Proteomes" id="UP000011087"/>
    </source>
</evidence>
<dbReference type="SMART" id="SM00100">
    <property type="entry name" value="cNMP"/>
    <property type="match status" value="1"/>
</dbReference>
<evidence type="ECO:0000256" key="13">
    <source>
        <dbReference type="SAM" id="Phobius"/>
    </source>
</evidence>
<comment type="subcellular location">
    <subcellularLocation>
        <location evidence="1">Membrane</location>
        <topology evidence="1">Multi-pass membrane protein</topology>
    </subcellularLocation>
</comment>
<dbReference type="GO" id="GO:0042391">
    <property type="term" value="P:regulation of membrane potential"/>
    <property type="evidence" value="ECO:0007669"/>
    <property type="project" value="TreeGrafter"/>
</dbReference>
<evidence type="ECO:0000256" key="1">
    <source>
        <dbReference type="ARBA" id="ARBA00004141"/>
    </source>
</evidence>
<keyword evidence="17" id="KW-1185">Reference proteome</keyword>
<dbReference type="Gene3D" id="1.10.287.70">
    <property type="match status" value="1"/>
</dbReference>
<dbReference type="CDD" id="cd00038">
    <property type="entry name" value="CAP_ED"/>
    <property type="match status" value="1"/>
</dbReference>
<organism evidence="15">
    <name type="scientific">Guillardia theta (strain CCMP2712)</name>
    <name type="common">Cryptophyte</name>
    <dbReference type="NCBI Taxonomy" id="905079"/>
    <lineage>
        <taxon>Eukaryota</taxon>
        <taxon>Cryptophyceae</taxon>
        <taxon>Pyrenomonadales</taxon>
        <taxon>Geminigeraceae</taxon>
        <taxon>Guillardia</taxon>
    </lineage>
</organism>
<keyword evidence="7" id="KW-0630">Potassium</keyword>
<feature type="transmembrane region" description="Helical" evidence="13">
    <location>
        <begin position="319"/>
        <end position="336"/>
    </location>
</feature>
<sequence length="684" mass="78317">MKADHPQYSKRAVGEGKEVGTLNPDELFSGSESLFVKDSSILHPFSSIHLTWDLWMVLLLIITIIIVPYELAFQEFTCTASIDIAQLVLLWAIDASFWLDILLNFRTALVVLNPVTGKSEVIIDQRTIAVTYVKFWFWFDAIGSLPIQAIESSYLNTSCSFSAIKALRFNRLARLVRLFRIIKLMRFSRWTFMLTRLQDRLSINPALLRFLELSVAVVMLAHFMACFVYGMLPFETDYEQNWGSVSVITVPWAGEFVLFCPPPSFTVDNEVLPPCVHLQDANCSRTVFVEVNNRTEISRRKCLQRDGKWLEEASSSNKYLISLYYTFVTMSTVGYGDIVSQNIFGIMICTLNMMMGTMLFAIFIGNITELMTNLDLRSKNYRKKMDSMEHFMHSENLPLRLRNRVRYFFEHGYNHARGLPSFIDELPENLKISVVLHLYNDVVRSVPFFAQGSKQFITMIILKLKSKVLAPHDAVFHAGDHGDTMYFLNDGAVCIMLDQQLDIFATMSEGGFFGEECVTGQSDVREVSVFALSWCNLLSLSSQDLEQCIAGEPESRELFRNLVTSSNLQRCIERIQGAIPGREVETETPREEQEKGEKRQFPPVVLRALELQEDSSELKEQRPLSSARMSRNSVDLVKQLQEQMGMEEVMQRISSDYEASRKRRANVRKSIARLEKILTTAGRR</sequence>
<reference evidence="16" key="3">
    <citation type="submission" date="2016-03" db="UniProtKB">
        <authorList>
            <consortium name="EnsemblProtists"/>
        </authorList>
    </citation>
    <scope>IDENTIFICATION</scope>
</reference>
<evidence type="ECO:0000256" key="9">
    <source>
        <dbReference type="ARBA" id="ARBA00023065"/>
    </source>
</evidence>
<keyword evidence="10 13" id="KW-0472">Membrane</keyword>
<dbReference type="EnsemblProtists" id="EKX51118">
    <property type="protein sequence ID" value="EKX51118"/>
    <property type="gene ID" value="GUITHDRAFT_103037"/>
</dbReference>
<accession>L1JSQ4</accession>
<dbReference type="SUPFAM" id="SSF81324">
    <property type="entry name" value="Voltage-gated potassium channels"/>
    <property type="match status" value="1"/>
</dbReference>
<reference evidence="17" key="2">
    <citation type="submission" date="2012-11" db="EMBL/GenBank/DDBJ databases">
        <authorList>
            <person name="Kuo A."/>
            <person name="Curtis B.A."/>
            <person name="Tanifuji G."/>
            <person name="Burki F."/>
            <person name="Gruber A."/>
            <person name="Irimia M."/>
            <person name="Maruyama S."/>
            <person name="Arias M.C."/>
            <person name="Ball S.G."/>
            <person name="Gile G.H."/>
            <person name="Hirakawa Y."/>
            <person name="Hopkins J.F."/>
            <person name="Rensing S.A."/>
            <person name="Schmutz J."/>
            <person name="Symeonidi A."/>
            <person name="Elias M."/>
            <person name="Eveleigh R.J."/>
            <person name="Herman E.K."/>
            <person name="Klute M.J."/>
            <person name="Nakayama T."/>
            <person name="Obornik M."/>
            <person name="Reyes-Prieto A."/>
            <person name="Armbrust E.V."/>
            <person name="Aves S.J."/>
            <person name="Beiko R.G."/>
            <person name="Coutinho P."/>
            <person name="Dacks J.B."/>
            <person name="Durnford D.G."/>
            <person name="Fast N.M."/>
            <person name="Green B.R."/>
            <person name="Grisdale C."/>
            <person name="Hempe F."/>
            <person name="Henrissat B."/>
            <person name="Hoppner M.P."/>
            <person name="Ishida K.-I."/>
            <person name="Kim E."/>
            <person name="Koreny L."/>
            <person name="Kroth P.G."/>
            <person name="Liu Y."/>
            <person name="Malik S.-B."/>
            <person name="Maier U.G."/>
            <person name="McRose D."/>
            <person name="Mock T."/>
            <person name="Neilson J.A."/>
            <person name="Onodera N.T."/>
            <person name="Poole A.M."/>
            <person name="Pritham E.J."/>
            <person name="Richards T.A."/>
            <person name="Rocap G."/>
            <person name="Roy S.W."/>
            <person name="Sarai C."/>
            <person name="Schaack S."/>
            <person name="Shirato S."/>
            <person name="Slamovits C.H."/>
            <person name="Spencer D.F."/>
            <person name="Suzuki S."/>
            <person name="Worden A.Z."/>
            <person name="Zauner S."/>
            <person name="Barry K."/>
            <person name="Bell C."/>
            <person name="Bharti A.K."/>
            <person name="Crow J.A."/>
            <person name="Grimwood J."/>
            <person name="Kramer R."/>
            <person name="Lindquist E."/>
            <person name="Lucas S."/>
            <person name="Salamov A."/>
            <person name="McFadden G.I."/>
            <person name="Lane C.E."/>
            <person name="Keeling P.J."/>
            <person name="Gray M.W."/>
            <person name="Grigoriev I.V."/>
            <person name="Archibald J.M."/>
        </authorList>
    </citation>
    <scope>NUCLEOTIDE SEQUENCE</scope>
    <source>
        <strain evidence="17">CCMP2712</strain>
    </source>
</reference>
<feature type="region of interest" description="Disordered" evidence="12">
    <location>
        <begin position="613"/>
        <end position="632"/>
    </location>
</feature>
<feature type="transmembrane region" description="Helical" evidence="13">
    <location>
        <begin position="210"/>
        <end position="232"/>
    </location>
</feature>
<dbReference type="Pfam" id="PF00027">
    <property type="entry name" value="cNMP_binding"/>
    <property type="match status" value="1"/>
</dbReference>
<keyword evidence="2" id="KW-0813">Transport</keyword>
<feature type="compositionally biased region" description="Polar residues" evidence="12">
    <location>
        <begin position="623"/>
        <end position="632"/>
    </location>
</feature>
<dbReference type="InterPro" id="IPR050818">
    <property type="entry name" value="KCNH_animal-type"/>
</dbReference>
<dbReference type="SUPFAM" id="SSF51206">
    <property type="entry name" value="cAMP-binding domain-like"/>
    <property type="match status" value="1"/>
</dbReference>
<dbReference type="GeneID" id="17307943"/>
<proteinExistence type="predicted"/>
<keyword evidence="8 13" id="KW-1133">Transmembrane helix</keyword>
<dbReference type="OMA" id="MCLGMAS"/>
<dbReference type="Proteomes" id="UP000011087">
    <property type="component" value="Unassembled WGS sequence"/>
</dbReference>
<evidence type="ECO:0000259" key="14">
    <source>
        <dbReference type="PROSITE" id="PS50042"/>
    </source>
</evidence>
<dbReference type="GO" id="GO:0034702">
    <property type="term" value="C:monoatomic ion channel complex"/>
    <property type="evidence" value="ECO:0007669"/>
    <property type="project" value="UniProtKB-KW"/>
</dbReference>
<evidence type="ECO:0000256" key="11">
    <source>
        <dbReference type="ARBA" id="ARBA00023303"/>
    </source>
</evidence>
<keyword evidence="11" id="KW-0407">Ion channel</keyword>
<evidence type="ECO:0000256" key="3">
    <source>
        <dbReference type="ARBA" id="ARBA00022538"/>
    </source>
</evidence>
<evidence type="ECO:0000256" key="5">
    <source>
        <dbReference type="ARBA" id="ARBA00022826"/>
    </source>
</evidence>
<evidence type="ECO:0000313" key="16">
    <source>
        <dbReference type="EnsemblProtists" id="EKX51118"/>
    </source>
</evidence>
<dbReference type="EMBL" id="JH992976">
    <property type="protein sequence ID" value="EKX51118.1"/>
    <property type="molecule type" value="Genomic_DNA"/>
</dbReference>
<evidence type="ECO:0000256" key="2">
    <source>
        <dbReference type="ARBA" id="ARBA00022448"/>
    </source>
</evidence>
<dbReference type="Gene3D" id="1.10.287.630">
    <property type="entry name" value="Helix hairpin bin"/>
    <property type="match status" value="1"/>
</dbReference>
<dbReference type="PRINTS" id="PR01463">
    <property type="entry name" value="EAGCHANLFMLY"/>
</dbReference>